<organism evidence="4 5">
    <name type="scientific">Pristionchus mayeri</name>
    <dbReference type="NCBI Taxonomy" id="1317129"/>
    <lineage>
        <taxon>Eukaryota</taxon>
        <taxon>Metazoa</taxon>
        <taxon>Ecdysozoa</taxon>
        <taxon>Nematoda</taxon>
        <taxon>Chromadorea</taxon>
        <taxon>Rhabditida</taxon>
        <taxon>Rhabditina</taxon>
        <taxon>Diplogasteromorpha</taxon>
        <taxon>Diplogasteroidea</taxon>
        <taxon>Neodiplogasteridae</taxon>
        <taxon>Pristionchus</taxon>
    </lineage>
</organism>
<keyword evidence="2" id="KW-0472">Membrane</keyword>
<dbReference type="PANTHER" id="PTHR33748">
    <property type="entry name" value="PROTEIN CBG04600"/>
    <property type="match status" value="1"/>
</dbReference>
<feature type="signal peptide" evidence="3">
    <location>
        <begin position="1"/>
        <end position="24"/>
    </location>
</feature>
<evidence type="ECO:0000256" key="3">
    <source>
        <dbReference type="SAM" id="SignalP"/>
    </source>
</evidence>
<keyword evidence="2" id="KW-0812">Transmembrane</keyword>
<keyword evidence="3" id="KW-0732">Signal</keyword>
<feature type="region of interest" description="Disordered" evidence="1">
    <location>
        <begin position="201"/>
        <end position="247"/>
    </location>
</feature>
<name>A0AAN5DBB8_9BILA</name>
<evidence type="ECO:0000256" key="1">
    <source>
        <dbReference type="SAM" id="MobiDB-lite"/>
    </source>
</evidence>
<keyword evidence="2" id="KW-1133">Transmembrane helix</keyword>
<reference evidence="5" key="1">
    <citation type="submission" date="2022-10" db="EMBL/GenBank/DDBJ databases">
        <title>Genome assembly of Pristionchus species.</title>
        <authorList>
            <person name="Yoshida K."/>
            <person name="Sommer R.J."/>
        </authorList>
    </citation>
    <scope>NUCLEOTIDE SEQUENCE [LARGE SCALE GENOMIC DNA]</scope>
    <source>
        <strain evidence="5">RS5460</strain>
    </source>
</reference>
<dbReference type="GO" id="GO:0005892">
    <property type="term" value="C:acetylcholine-gated channel complex"/>
    <property type="evidence" value="ECO:0007669"/>
    <property type="project" value="InterPro"/>
</dbReference>
<sequence>RMTDGGRLFLPLLLLSLPLNGQQGQFDGGFGQMGGSGQLWNAMNYPNPTAGQFQECRMKTSAHICDPDGVLDESSRYRIDHDLKQLESRTRQDMARTFCDKKGVTAAMAVARKVQGGSQEAVKAMANDMLRKWTLDPQCQKAIVIVVSVDDAKFWVARDDKVPVYAEEFTELFMKEKANFQQGRHQVALSNILHGTWEKALSKAGSPRQPSPGGGMGGGGMGGGGFGGGGGGMDGGKGGRGGQGPSMPKMPSIPSWFWVALVCFVIPLLCCCCLCYCCCCKGKGGGGASNGAGGHPGQMGGGGPMGPGGQMGGGGMGGGGGGGGGGFNNFLGSLGGVGAGHLISNLLRGGGGGGSAGRGMGGGGMGGGGMGGGGMGGGPDQPVYDDNAGQGGGGLYPSRAVKDEGGGGSWA</sequence>
<protein>
    <recommendedName>
        <fullName evidence="6">TPM domain-containing protein</fullName>
    </recommendedName>
</protein>
<evidence type="ECO:0000313" key="5">
    <source>
        <dbReference type="Proteomes" id="UP001328107"/>
    </source>
</evidence>
<feature type="compositionally biased region" description="Gly residues" evidence="1">
    <location>
        <begin position="212"/>
        <end position="244"/>
    </location>
</feature>
<dbReference type="Proteomes" id="UP001328107">
    <property type="component" value="Unassembled WGS sequence"/>
</dbReference>
<comment type="caution">
    <text evidence="4">The sequence shown here is derived from an EMBL/GenBank/DDBJ whole genome shotgun (WGS) entry which is preliminary data.</text>
</comment>
<feature type="non-terminal residue" evidence="4">
    <location>
        <position position="1"/>
    </location>
</feature>
<feature type="transmembrane region" description="Helical" evidence="2">
    <location>
        <begin position="256"/>
        <end position="279"/>
    </location>
</feature>
<dbReference type="PRINTS" id="PR01228">
    <property type="entry name" value="EGGSHELL"/>
</dbReference>
<dbReference type="InterPro" id="IPR033438">
    <property type="entry name" value="MOLO1"/>
</dbReference>
<feature type="region of interest" description="Disordered" evidence="1">
    <location>
        <begin position="371"/>
        <end position="411"/>
    </location>
</feature>
<evidence type="ECO:0008006" key="6">
    <source>
        <dbReference type="Google" id="ProtNLM"/>
    </source>
</evidence>
<dbReference type="AlphaFoldDB" id="A0AAN5DBB8"/>
<evidence type="ECO:0000256" key="2">
    <source>
        <dbReference type="SAM" id="Phobius"/>
    </source>
</evidence>
<dbReference type="Gene3D" id="3.10.310.50">
    <property type="match status" value="1"/>
</dbReference>
<proteinExistence type="predicted"/>
<accession>A0AAN5DBB8</accession>
<dbReference type="PANTHER" id="PTHR33748:SF6">
    <property type="entry name" value="TPM_PHOSPHATASE DOMAIN-CONTAINING PROTEIN"/>
    <property type="match status" value="1"/>
</dbReference>
<evidence type="ECO:0000313" key="4">
    <source>
        <dbReference type="EMBL" id="GMR59480.1"/>
    </source>
</evidence>
<feature type="chain" id="PRO_5042932057" description="TPM domain-containing protein" evidence="3">
    <location>
        <begin position="25"/>
        <end position="411"/>
    </location>
</feature>
<gene>
    <name evidence="4" type="ORF">PMAYCL1PPCAC_29675</name>
</gene>
<dbReference type="Pfam" id="PF17175">
    <property type="entry name" value="MOLO1"/>
    <property type="match status" value="1"/>
</dbReference>
<keyword evidence="5" id="KW-1185">Reference proteome</keyword>
<dbReference type="EMBL" id="BTRK01000006">
    <property type="protein sequence ID" value="GMR59480.1"/>
    <property type="molecule type" value="Genomic_DNA"/>
</dbReference>